<dbReference type="InterPro" id="IPR013833">
    <property type="entry name" value="Cyt_c_oxidase_su3_a-hlx"/>
</dbReference>
<comment type="subcellular location">
    <subcellularLocation>
        <location evidence="6">Cell membrane</location>
        <topology evidence="6">Multi-pass membrane protein</topology>
    </subcellularLocation>
    <subcellularLocation>
        <location evidence="1">Membrane</location>
        <topology evidence="1">Multi-pass membrane protein</topology>
    </subcellularLocation>
</comment>
<evidence type="ECO:0000256" key="3">
    <source>
        <dbReference type="ARBA" id="ARBA00022692"/>
    </source>
</evidence>
<keyword evidence="4 7" id="KW-1133">Transmembrane helix</keyword>
<dbReference type="Pfam" id="PF00510">
    <property type="entry name" value="COX3"/>
    <property type="match status" value="1"/>
</dbReference>
<evidence type="ECO:0000256" key="7">
    <source>
        <dbReference type="SAM" id="Phobius"/>
    </source>
</evidence>
<protein>
    <submittedName>
        <fullName evidence="9">Cytochrome c oxidase subunit 3 family protein</fullName>
    </submittedName>
</protein>
<evidence type="ECO:0000256" key="6">
    <source>
        <dbReference type="RuleBase" id="RU003376"/>
    </source>
</evidence>
<dbReference type="PROSITE" id="PS50253">
    <property type="entry name" value="COX3"/>
    <property type="match status" value="1"/>
</dbReference>
<feature type="transmembrane region" description="Helical" evidence="7">
    <location>
        <begin position="187"/>
        <end position="205"/>
    </location>
</feature>
<organism evidence="9 10">
    <name type="scientific">Prosthecobacter algae</name>
    <dbReference type="NCBI Taxonomy" id="1144682"/>
    <lineage>
        <taxon>Bacteria</taxon>
        <taxon>Pseudomonadati</taxon>
        <taxon>Verrucomicrobiota</taxon>
        <taxon>Verrucomicrobiia</taxon>
        <taxon>Verrucomicrobiales</taxon>
        <taxon>Verrucomicrobiaceae</taxon>
        <taxon>Prosthecobacter</taxon>
    </lineage>
</organism>
<feature type="transmembrane region" description="Helical" evidence="7">
    <location>
        <begin position="73"/>
        <end position="92"/>
    </location>
</feature>
<evidence type="ECO:0000256" key="5">
    <source>
        <dbReference type="ARBA" id="ARBA00023136"/>
    </source>
</evidence>
<reference evidence="10" key="1">
    <citation type="journal article" date="2019" name="Int. J. Syst. Evol. Microbiol.">
        <title>The Global Catalogue of Microorganisms (GCM) 10K type strain sequencing project: providing services to taxonomists for standard genome sequencing and annotation.</title>
        <authorList>
            <consortium name="The Broad Institute Genomics Platform"/>
            <consortium name="The Broad Institute Genome Sequencing Center for Infectious Disease"/>
            <person name="Wu L."/>
            <person name="Ma J."/>
        </authorList>
    </citation>
    <scope>NUCLEOTIDE SEQUENCE [LARGE SCALE GENOMIC DNA]</scope>
    <source>
        <strain evidence="10">JCM 18053</strain>
    </source>
</reference>
<evidence type="ECO:0000256" key="1">
    <source>
        <dbReference type="ARBA" id="ARBA00004141"/>
    </source>
</evidence>
<dbReference type="SUPFAM" id="SSF81452">
    <property type="entry name" value="Cytochrome c oxidase subunit III-like"/>
    <property type="match status" value="1"/>
</dbReference>
<feature type="transmembrane region" description="Helical" evidence="7">
    <location>
        <begin position="104"/>
        <end position="123"/>
    </location>
</feature>
<accession>A0ABP9PMP2</accession>
<name>A0ABP9PMP2_9BACT</name>
<dbReference type="EMBL" id="BAABIA010000012">
    <property type="protein sequence ID" value="GAA5148998.1"/>
    <property type="molecule type" value="Genomic_DNA"/>
</dbReference>
<evidence type="ECO:0000256" key="4">
    <source>
        <dbReference type="ARBA" id="ARBA00022989"/>
    </source>
</evidence>
<feature type="transmembrane region" description="Helical" evidence="7">
    <location>
        <begin position="143"/>
        <end position="166"/>
    </location>
</feature>
<comment type="similarity">
    <text evidence="2 6">Belongs to the cytochrome c oxidase subunit 3 family.</text>
</comment>
<dbReference type="InterPro" id="IPR000298">
    <property type="entry name" value="Cyt_c_oxidase-like_su3"/>
</dbReference>
<dbReference type="InterPro" id="IPR024791">
    <property type="entry name" value="Cyt_c/ubiquinol_Oxase_su3"/>
</dbReference>
<dbReference type="InterPro" id="IPR035973">
    <property type="entry name" value="Cyt_c_oxidase_su3-like_sf"/>
</dbReference>
<feature type="transmembrane region" description="Helical" evidence="7">
    <location>
        <begin position="31"/>
        <end position="53"/>
    </location>
</feature>
<evidence type="ECO:0000313" key="9">
    <source>
        <dbReference type="EMBL" id="GAA5148998.1"/>
    </source>
</evidence>
<sequence>MRVECTEHSSHDMKTSYQTASSEAWEPPGGVLVWLLVFLEVITFGAGIITFLAQGRDHAAEFAAGRELLNQPLAFANTLLLLTGGWCMANGLGSLRCGNQGKSLRWVIAAILTGLVFTVLKGIEYAEKVQHGIGFGRDVFFTFYYALTGFHLVHMLAALVLLAFMARGIRRGHYHREEHLDVESSGIFWHMCDLIWLLVYPVIYLL</sequence>
<dbReference type="PANTHER" id="PTHR11403">
    <property type="entry name" value="CYTOCHROME C OXIDASE SUBUNIT III"/>
    <property type="match status" value="1"/>
</dbReference>
<evidence type="ECO:0000313" key="10">
    <source>
        <dbReference type="Proteomes" id="UP001499852"/>
    </source>
</evidence>
<evidence type="ECO:0000256" key="2">
    <source>
        <dbReference type="ARBA" id="ARBA00010581"/>
    </source>
</evidence>
<evidence type="ECO:0000259" key="8">
    <source>
        <dbReference type="PROSITE" id="PS50253"/>
    </source>
</evidence>
<keyword evidence="5 7" id="KW-0472">Membrane</keyword>
<keyword evidence="3 6" id="KW-0812">Transmembrane</keyword>
<proteinExistence type="inferred from homology"/>
<dbReference type="Proteomes" id="UP001499852">
    <property type="component" value="Unassembled WGS sequence"/>
</dbReference>
<keyword evidence="10" id="KW-1185">Reference proteome</keyword>
<gene>
    <name evidence="9" type="ORF">GCM10023213_46080</name>
</gene>
<dbReference type="PANTHER" id="PTHR11403:SF6">
    <property type="entry name" value="NITRIC OXIDE REDUCTASE SUBUNIT E"/>
    <property type="match status" value="1"/>
</dbReference>
<feature type="domain" description="Heme-copper oxidase subunit III family profile" evidence="8">
    <location>
        <begin position="33"/>
        <end position="206"/>
    </location>
</feature>
<comment type="caution">
    <text evidence="9">The sequence shown here is derived from an EMBL/GenBank/DDBJ whole genome shotgun (WGS) entry which is preliminary data.</text>
</comment>
<dbReference type="Gene3D" id="1.20.120.80">
    <property type="entry name" value="Cytochrome c oxidase, subunit III, four-helix bundle"/>
    <property type="match status" value="1"/>
</dbReference>